<dbReference type="Proteomes" id="UP000271464">
    <property type="component" value="Unassembled WGS sequence"/>
</dbReference>
<dbReference type="RefSeq" id="WP_208618922.1">
    <property type="nucleotide sequence ID" value="NZ_MVIF01000089.1"/>
</dbReference>
<organism evidence="1 2">
    <name type="scientific">Mycobacterium persicum</name>
    <dbReference type="NCBI Taxonomy" id="1487726"/>
    <lineage>
        <taxon>Bacteria</taxon>
        <taxon>Bacillati</taxon>
        <taxon>Actinomycetota</taxon>
        <taxon>Actinomycetes</taxon>
        <taxon>Mycobacteriales</taxon>
        <taxon>Mycobacteriaceae</taxon>
        <taxon>Mycobacterium</taxon>
    </lineage>
</organism>
<reference evidence="1 2" key="1">
    <citation type="submission" date="2018-09" db="EMBL/GenBank/DDBJ databases">
        <authorList>
            <person name="Tagini F."/>
        </authorList>
    </citation>
    <scope>NUCLEOTIDE SEQUENCE [LARGE SCALE GENOMIC DNA]</scope>
    <source>
        <strain evidence="1 2">MK4</strain>
    </source>
</reference>
<comment type="caution">
    <text evidence="1">The sequence shown here is derived from an EMBL/GenBank/DDBJ whole genome shotgun (WGS) entry which is preliminary data.</text>
</comment>
<proteinExistence type="predicted"/>
<keyword evidence="2" id="KW-1185">Reference proteome</keyword>
<sequence>MPDLQSAVEDWLAALPEPEFRALVWRTRGPDESMPASSLVGFPRAGEQQ</sequence>
<protein>
    <submittedName>
        <fullName evidence="1">Uncharacterized protein</fullName>
    </submittedName>
</protein>
<evidence type="ECO:0000313" key="1">
    <source>
        <dbReference type="EMBL" id="VAZ88152.1"/>
    </source>
</evidence>
<name>A0ABY6RCU4_9MYCO</name>
<accession>A0ABY6RCU4</accession>
<evidence type="ECO:0000313" key="2">
    <source>
        <dbReference type="Proteomes" id="UP000271464"/>
    </source>
</evidence>
<gene>
    <name evidence="1" type="ORF">LAUMK4_00608</name>
</gene>
<dbReference type="EMBL" id="UPHM01000012">
    <property type="protein sequence ID" value="VAZ88152.1"/>
    <property type="molecule type" value="Genomic_DNA"/>
</dbReference>